<reference evidence="3" key="1">
    <citation type="submission" date="2017-02" db="EMBL/GenBank/DDBJ databases">
        <title>Natronthermophilus aegyptiacus gen. nov.,sp. nov., an aerobic, extremely halophilic alkalithermophilic archaeon isolated from the athalassohaline Wadi An Natrun, Egypt.</title>
        <authorList>
            <person name="Zhao B."/>
        </authorList>
    </citation>
    <scope>NUCLEOTIDE SEQUENCE [LARGE SCALE GENOMIC DNA]</scope>
    <source>
        <strain evidence="3">JW/NM-HA 15</strain>
    </source>
</reference>
<gene>
    <name evidence="2" type="ORF">B1756_01680</name>
</gene>
<dbReference type="AlphaFoldDB" id="A0A2Z2HNV8"/>
<sequence length="67" mass="7417">MVAFDRRNDVDDELASSPILAGAFSVVALDALESVRSTTQGANYGETHRSRTRVGDRKRNRIEPGRQ</sequence>
<organism evidence="2 3">
    <name type="scientific">Natrarchaeobaculum aegyptiacum</name>
    <dbReference type="NCBI Taxonomy" id="745377"/>
    <lineage>
        <taxon>Archaea</taxon>
        <taxon>Methanobacteriati</taxon>
        <taxon>Methanobacteriota</taxon>
        <taxon>Stenosarchaea group</taxon>
        <taxon>Halobacteria</taxon>
        <taxon>Halobacteriales</taxon>
        <taxon>Natrialbaceae</taxon>
        <taxon>Natrarchaeobaculum</taxon>
    </lineage>
</organism>
<dbReference type="EMBL" id="CP019893">
    <property type="protein sequence ID" value="ARS88592.1"/>
    <property type="molecule type" value="Genomic_DNA"/>
</dbReference>
<feature type="region of interest" description="Disordered" evidence="1">
    <location>
        <begin position="37"/>
        <end position="67"/>
    </location>
</feature>
<proteinExistence type="predicted"/>
<evidence type="ECO:0000313" key="3">
    <source>
        <dbReference type="Proteomes" id="UP000250088"/>
    </source>
</evidence>
<keyword evidence="3" id="KW-1185">Reference proteome</keyword>
<name>A0A2Z2HNV8_9EURY</name>
<accession>A0A2Z2HNV8</accession>
<protein>
    <submittedName>
        <fullName evidence="2">Uncharacterized protein</fullName>
    </submittedName>
</protein>
<feature type="compositionally biased region" description="Basic and acidic residues" evidence="1">
    <location>
        <begin position="46"/>
        <end position="67"/>
    </location>
</feature>
<dbReference type="KEGG" id="naj:B1756_01680"/>
<evidence type="ECO:0000313" key="2">
    <source>
        <dbReference type="EMBL" id="ARS88592.1"/>
    </source>
</evidence>
<evidence type="ECO:0000256" key="1">
    <source>
        <dbReference type="SAM" id="MobiDB-lite"/>
    </source>
</evidence>
<dbReference type="Proteomes" id="UP000250088">
    <property type="component" value="Chromosome"/>
</dbReference>